<feature type="region of interest" description="Disordered" evidence="1">
    <location>
        <begin position="41"/>
        <end position="65"/>
    </location>
</feature>
<dbReference type="Proteomes" id="UP000324585">
    <property type="component" value="Unassembled WGS sequence"/>
</dbReference>
<sequence length="390" mass="43768">MPRQRRSAVHGAGKHLPADAAGCLGVAEASSTASGVKRKASERADGKELQVQVHTSQPQSTSRRRSQRLLNRIFRLDLLPEAVILQVFKRGFGMTEETLATCKDDQGAPKPRDMCMVVASHTMRLNYTTWRSMVSLARTCKNAWSAFRSMSIHLNVPLFQIPSFVRQFQHCELLRRSCHMIRLEASYGSHPHLCDCDPQIMHSFAMADGICFDQPTRRDFYFLYELERHRTFCLQRDGVKRLCLSNMKTASVDHDDHSIWRAGADERAIDRSDLRVILRSVRDVQEISMGGDDKATAASAVFCAMSLGHMPLHTINLRNCSVCCVDRLRSRVKGARITENNVTKLDSSPQCDQAVRSIEEFEDLADGGAGGFASLHFPLLVFGHRIPPPD</sequence>
<evidence type="ECO:0000313" key="2">
    <source>
        <dbReference type="EMBL" id="KAA8491256.1"/>
    </source>
</evidence>
<proteinExistence type="predicted"/>
<accession>A0A5J4YIF0</accession>
<organism evidence="2 3">
    <name type="scientific">Porphyridium purpureum</name>
    <name type="common">Red alga</name>
    <name type="synonym">Porphyridium cruentum</name>
    <dbReference type="NCBI Taxonomy" id="35688"/>
    <lineage>
        <taxon>Eukaryota</taxon>
        <taxon>Rhodophyta</taxon>
        <taxon>Bangiophyceae</taxon>
        <taxon>Porphyridiales</taxon>
        <taxon>Porphyridiaceae</taxon>
        <taxon>Porphyridium</taxon>
    </lineage>
</organism>
<evidence type="ECO:0000256" key="1">
    <source>
        <dbReference type="SAM" id="MobiDB-lite"/>
    </source>
</evidence>
<reference evidence="3" key="1">
    <citation type="journal article" date="2019" name="Nat. Commun.">
        <title>Expansion of phycobilisome linker gene families in mesophilic red algae.</title>
        <authorList>
            <person name="Lee J."/>
            <person name="Kim D."/>
            <person name="Bhattacharya D."/>
            <person name="Yoon H.S."/>
        </authorList>
    </citation>
    <scope>NUCLEOTIDE SEQUENCE [LARGE SCALE GENOMIC DNA]</scope>
    <source>
        <strain evidence="3">CCMP 1328</strain>
    </source>
</reference>
<comment type="caution">
    <text evidence="2">The sequence shown here is derived from an EMBL/GenBank/DDBJ whole genome shotgun (WGS) entry which is preliminary data.</text>
</comment>
<dbReference type="AlphaFoldDB" id="A0A5J4YIF0"/>
<dbReference type="EMBL" id="VRMN01000015">
    <property type="protein sequence ID" value="KAA8491256.1"/>
    <property type="molecule type" value="Genomic_DNA"/>
</dbReference>
<protein>
    <submittedName>
        <fullName evidence="2">Uncharacterized protein</fullName>
    </submittedName>
</protein>
<evidence type="ECO:0000313" key="3">
    <source>
        <dbReference type="Proteomes" id="UP000324585"/>
    </source>
</evidence>
<gene>
    <name evidence="2" type="ORF">FVE85_9551</name>
</gene>
<keyword evidence="3" id="KW-1185">Reference proteome</keyword>
<name>A0A5J4YIF0_PORPP</name>